<dbReference type="InterPro" id="IPR017441">
    <property type="entry name" value="Protein_kinase_ATP_BS"/>
</dbReference>
<dbReference type="Gramene" id="LPERR11G18560.1">
    <property type="protein sequence ID" value="LPERR11G18560.1"/>
    <property type="gene ID" value="LPERR11G18560"/>
</dbReference>
<sequence length="548" mass="62027">MLGDAAATVAQLVGVDFGGIISTIMKAVMTAQQNKKECEQLGDRVFMIAQLLQQLQDPEVMRRPEVQQPLVGLGDTLREAHELVTSCQEKNAVYRLVMSGRLAERFREVDRRIDSFLLVFPMISHLEMTLRFDRLIRWLLPNDMTEPPPSAGSARSPQRVQFVLPDDIITLTSSSEGSSHSHSHQPGLYEEADFVHLESLIGDVIQEMLPPYGEEEFTFAELEAATNNFAPDKEIGKGGSSTVYMGRLADGREVAIKQFYRNWREYYKDQFQSEHEILSHIRHKHIIRLLGGCLEPEHHKHEIKRSQRLSRRKVVDTLKPLSGPLLVFEYMKNSSLDKHLHGPLWSSSPVVTSWSMRLEILLGVSQAIEYLHTHLQQPVIHHDIKTSNILLDESWVPRLSDFEYSVNWDKLVGCYDEVIVGTYGYLDPEYYTKSIAKPTMDVYSFGIVMLEVLTGFKPIFRQEKREGEDGGVLTSLTSYTLPIIEAGEVGKMLDKRPALEPTPRQLQAMELVAQTATCCVRLEGKDRPAISEVVAKLQAALELISGDE</sequence>
<reference evidence="7 8" key="1">
    <citation type="submission" date="2012-08" db="EMBL/GenBank/DDBJ databases">
        <title>Oryza genome evolution.</title>
        <authorList>
            <person name="Wing R.A."/>
        </authorList>
    </citation>
    <scope>NUCLEOTIDE SEQUENCE</scope>
</reference>
<dbReference type="EnsemblPlants" id="LPERR11G18560.1">
    <property type="protein sequence ID" value="LPERR11G18560.1"/>
    <property type="gene ID" value="LPERR11G18560"/>
</dbReference>
<dbReference type="PROSITE" id="PS00108">
    <property type="entry name" value="PROTEIN_KINASE_ST"/>
    <property type="match status" value="1"/>
</dbReference>
<dbReference type="STRING" id="77586.A0A0D9XV23"/>
<keyword evidence="1" id="KW-0808">Transferase</keyword>
<dbReference type="PANTHER" id="PTHR46146">
    <property type="entry name" value="SERINE/THREONINE-PROTEIN KINASE-LIKE PROTEIN CCR4"/>
    <property type="match status" value="1"/>
</dbReference>
<feature type="domain" description="Protein kinase" evidence="6">
    <location>
        <begin position="229"/>
        <end position="541"/>
    </location>
</feature>
<dbReference type="CDD" id="cd21037">
    <property type="entry name" value="MLKL_NTD"/>
    <property type="match status" value="1"/>
</dbReference>
<dbReference type="InterPro" id="IPR011009">
    <property type="entry name" value="Kinase-like_dom_sf"/>
</dbReference>
<evidence type="ECO:0000256" key="3">
    <source>
        <dbReference type="ARBA" id="ARBA00022777"/>
    </source>
</evidence>
<dbReference type="eggNOG" id="KOG1187">
    <property type="taxonomic scope" value="Eukaryota"/>
</dbReference>
<dbReference type="InterPro" id="IPR036537">
    <property type="entry name" value="Adaptor_Cbl_N_dom_sf"/>
</dbReference>
<dbReference type="Gene3D" id="1.10.510.10">
    <property type="entry name" value="Transferase(Phosphotransferase) domain 1"/>
    <property type="match status" value="1"/>
</dbReference>
<evidence type="ECO:0000256" key="5">
    <source>
        <dbReference type="PROSITE-ProRule" id="PRU10141"/>
    </source>
</evidence>
<reference evidence="8" key="2">
    <citation type="submission" date="2013-12" db="EMBL/GenBank/DDBJ databases">
        <authorList>
            <person name="Yu Y."/>
            <person name="Lee S."/>
            <person name="de Baynast K."/>
            <person name="Wissotski M."/>
            <person name="Liu L."/>
            <person name="Talag J."/>
            <person name="Goicoechea J."/>
            <person name="Angelova A."/>
            <person name="Jetty R."/>
            <person name="Kudrna D."/>
            <person name="Golser W."/>
            <person name="Rivera L."/>
            <person name="Zhang J."/>
            <person name="Wing R."/>
        </authorList>
    </citation>
    <scope>NUCLEOTIDE SEQUENCE</scope>
</reference>
<dbReference type="GO" id="GO:0005524">
    <property type="term" value="F:ATP binding"/>
    <property type="evidence" value="ECO:0007669"/>
    <property type="project" value="UniProtKB-UniRule"/>
</dbReference>
<keyword evidence="2 5" id="KW-0547">Nucleotide-binding</keyword>
<evidence type="ECO:0000313" key="7">
    <source>
        <dbReference type="EnsemblPlants" id="LPERR11G18560.1"/>
    </source>
</evidence>
<feature type="binding site" evidence="5">
    <location>
        <position position="257"/>
    </location>
    <ligand>
        <name>ATP</name>
        <dbReference type="ChEBI" id="CHEBI:30616"/>
    </ligand>
</feature>
<dbReference type="SUPFAM" id="SSF56112">
    <property type="entry name" value="Protein kinase-like (PK-like)"/>
    <property type="match status" value="1"/>
</dbReference>
<dbReference type="InterPro" id="IPR000719">
    <property type="entry name" value="Prot_kinase_dom"/>
</dbReference>
<dbReference type="InterPro" id="IPR045766">
    <property type="entry name" value="MCAfunc"/>
</dbReference>
<dbReference type="Pfam" id="PF00069">
    <property type="entry name" value="Pkinase"/>
    <property type="match status" value="1"/>
</dbReference>
<dbReference type="AlphaFoldDB" id="A0A0D9XV23"/>
<reference evidence="7" key="3">
    <citation type="submission" date="2015-04" db="UniProtKB">
        <authorList>
            <consortium name="EnsemblPlants"/>
        </authorList>
    </citation>
    <scope>IDENTIFICATION</scope>
</reference>
<evidence type="ECO:0000256" key="1">
    <source>
        <dbReference type="ARBA" id="ARBA00022679"/>
    </source>
</evidence>
<dbReference type="HOGENOM" id="CLU_000288_158_3_1"/>
<evidence type="ECO:0000259" key="6">
    <source>
        <dbReference type="PROSITE" id="PS50011"/>
    </source>
</evidence>
<dbReference type="Gene3D" id="3.30.200.20">
    <property type="entry name" value="Phosphorylase Kinase, domain 1"/>
    <property type="match status" value="1"/>
</dbReference>
<dbReference type="GO" id="GO:0007166">
    <property type="term" value="P:cell surface receptor signaling pathway"/>
    <property type="evidence" value="ECO:0007669"/>
    <property type="project" value="InterPro"/>
</dbReference>
<evidence type="ECO:0000313" key="8">
    <source>
        <dbReference type="Proteomes" id="UP000032180"/>
    </source>
</evidence>
<dbReference type="PANTHER" id="PTHR46146:SF7">
    <property type="entry name" value="OS11G0664000 PROTEIN"/>
    <property type="match status" value="1"/>
</dbReference>
<evidence type="ECO:0000256" key="2">
    <source>
        <dbReference type="ARBA" id="ARBA00022741"/>
    </source>
</evidence>
<dbReference type="GO" id="GO:0004672">
    <property type="term" value="F:protein kinase activity"/>
    <property type="evidence" value="ECO:0007669"/>
    <property type="project" value="InterPro"/>
</dbReference>
<dbReference type="PROSITE" id="PS00107">
    <property type="entry name" value="PROTEIN_KINASE_ATP"/>
    <property type="match status" value="1"/>
</dbReference>
<proteinExistence type="predicted"/>
<accession>A0A0D9XV23</accession>
<protein>
    <recommendedName>
        <fullName evidence="6">Protein kinase domain-containing protein</fullName>
    </recommendedName>
</protein>
<dbReference type="InterPro" id="IPR059179">
    <property type="entry name" value="MLKL-like_MCAfunc"/>
</dbReference>
<name>A0A0D9XV23_9ORYZ</name>
<dbReference type="InterPro" id="IPR008271">
    <property type="entry name" value="Ser/Thr_kinase_AS"/>
</dbReference>
<dbReference type="Pfam" id="PF19584">
    <property type="entry name" value="MCAfunc"/>
    <property type="match status" value="1"/>
</dbReference>
<keyword evidence="4 5" id="KW-0067">ATP-binding</keyword>
<dbReference type="PROSITE" id="PS50011">
    <property type="entry name" value="PROTEIN_KINASE_DOM"/>
    <property type="match status" value="1"/>
</dbReference>
<dbReference type="Gene3D" id="1.20.930.20">
    <property type="entry name" value="Adaptor protein Cbl, N-terminal domain"/>
    <property type="match status" value="1"/>
</dbReference>
<keyword evidence="8" id="KW-1185">Reference proteome</keyword>
<keyword evidence="3" id="KW-0418">Kinase</keyword>
<dbReference type="SMART" id="SM00220">
    <property type="entry name" value="S_TKc"/>
    <property type="match status" value="1"/>
</dbReference>
<organism evidence="7 8">
    <name type="scientific">Leersia perrieri</name>
    <dbReference type="NCBI Taxonomy" id="77586"/>
    <lineage>
        <taxon>Eukaryota</taxon>
        <taxon>Viridiplantae</taxon>
        <taxon>Streptophyta</taxon>
        <taxon>Embryophyta</taxon>
        <taxon>Tracheophyta</taxon>
        <taxon>Spermatophyta</taxon>
        <taxon>Magnoliopsida</taxon>
        <taxon>Liliopsida</taxon>
        <taxon>Poales</taxon>
        <taxon>Poaceae</taxon>
        <taxon>BOP clade</taxon>
        <taxon>Oryzoideae</taxon>
        <taxon>Oryzeae</taxon>
        <taxon>Oryzinae</taxon>
        <taxon>Leersia</taxon>
    </lineage>
</organism>
<dbReference type="Proteomes" id="UP000032180">
    <property type="component" value="Chromosome 11"/>
</dbReference>
<evidence type="ECO:0000256" key="4">
    <source>
        <dbReference type="ARBA" id="ARBA00022840"/>
    </source>
</evidence>